<protein>
    <submittedName>
        <fullName evidence="2">ABC-type glycerol-3-phosphate transport system, substrate-binding protein</fullName>
    </submittedName>
</protein>
<dbReference type="Gene3D" id="3.40.190.10">
    <property type="entry name" value="Periplasmic binding protein-like II"/>
    <property type="match status" value="1"/>
</dbReference>
<name>A0A239IIM0_9FIRM</name>
<dbReference type="Pfam" id="PF01547">
    <property type="entry name" value="SBP_bac_1"/>
    <property type="match status" value="1"/>
</dbReference>
<evidence type="ECO:0000313" key="2">
    <source>
        <dbReference type="EMBL" id="SNS93500.1"/>
    </source>
</evidence>
<reference evidence="2 3" key="1">
    <citation type="submission" date="2017-06" db="EMBL/GenBank/DDBJ databases">
        <authorList>
            <person name="Kim H.J."/>
            <person name="Triplett B.A."/>
        </authorList>
    </citation>
    <scope>NUCLEOTIDE SEQUENCE [LARGE SCALE GENOMIC DNA]</scope>
    <source>
        <strain evidence="2 3">SCA</strain>
    </source>
</reference>
<keyword evidence="3" id="KW-1185">Reference proteome</keyword>
<dbReference type="InterPro" id="IPR050490">
    <property type="entry name" value="Bact_solute-bd_prot1"/>
</dbReference>
<dbReference type="InterPro" id="IPR006059">
    <property type="entry name" value="SBP"/>
</dbReference>
<dbReference type="InterPro" id="IPR011042">
    <property type="entry name" value="6-blade_b-propeller_TolB-like"/>
</dbReference>
<dbReference type="EMBL" id="FZOJ01000028">
    <property type="protein sequence ID" value="SNS93500.1"/>
    <property type="molecule type" value="Genomic_DNA"/>
</dbReference>
<dbReference type="AlphaFoldDB" id="A0A239IIM0"/>
<dbReference type="PROSITE" id="PS51257">
    <property type="entry name" value="PROKAR_LIPOPROTEIN"/>
    <property type="match status" value="1"/>
</dbReference>
<sequence length="781" mass="85464">MFKKVISFLMIGMLTLSLAACSAGNKSTSQEPSIPAYTEMEIGSNSGLMWPGGSRVNSKNQLVFFDRGYEANSGFVTLEQNGDLIDGSQISFLENVSAFTLDKEDNIYAVTTASMENSIAQKLTVLSPQGDILKNVELGTFSSAGGNGMQRMGFTDIAVDANGYIYLSNPSQHIQVLDKEGQGVRTLGSEGYESIDMDFEGNLIALNIIMGKRAIEKLDVSTGRTLWSNDLSQQNTSGFSMMGSNKIRSSKEDDSIYYLTSQNISKYDSSGNHIGTVIDFKAYTILASGYNISDMSIDAEGNIYVAATSLPAGAGRVSIGGGSSHQSANPADSIKYELYKYSVQSGEITAPKQEIITVSVPVSNRTLEIAASKFQRENPGYRIDIQIYPSGDYETYIRNLNTQILSGKGPDVISLGGLPYENYISRNVLADIGEMMDSDNSFDMSKYHTNIFDALKTNGGLYVLPIDFTFNVLMANQAILNQESIIIDDRNWTWNDFKSIAEKVTQKNGNGGNRTALPSVTSVELLNLFTRGSYSNYIDADRKNANFTSEGFMDLLKTIKAFDEENLTNSNVDNNMVSILEAAGREAIVFYPYNIIDYNLYGFMKSAFKEQLSLYNMPSSGDANVRTFSSNSMYGINRNSDYKAEGWEFLKILLSDEIQSQSMQGGAMQTSSGSNALGGFSVNKAAQQQRAQQAIDASQGGNMRIMLRSGDGSISLSSAPMAQTDIEYINEFIAGLNTYANIDANITSIIQDETRGFFSGNKSVEETAKLIQDRVNTYLKE</sequence>
<dbReference type="Gene3D" id="2.120.10.30">
    <property type="entry name" value="TolB, C-terminal domain"/>
    <property type="match status" value="1"/>
</dbReference>
<feature type="chain" id="PRO_5012353712" evidence="1">
    <location>
        <begin position="20"/>
        <end position="781"/>
    </location>
</feature>
<organism evidence="2 3">
    <name type="scientific">Anaerovirgula multivorans</name>
    <dbReference type="NCBI Taxonomy" id="312168"/>
    <lineage>
        <taxon>Bacteria</taxon>
        <taxon>Bacillati</taxon>
        <taxon>Bacillota</taxon>
        <taxon>Clostridia</taxon>
        <taxon>Peptostreptococcales</taxon>
        <taxon>Natronincolaceae</taxon>
        <taxon>Anaerovirgula</taxon>
    </lineage>
</organism>
<evidence type="ECO:0000313" key="3">
    <source>
        <dbReference type="Proteomes" id="UP000198304"/>
    </source>
</evidence>
<evidence type="ECO:0000256" key="1">
    <source>
        <dbReference type="SAM" id="SignalP"/>
    </source>
</evidence>
<proteinExistence type="predicted"/>
<dbReference type="PANTHER" id="PTHR43649">
    <property type="entry name" value="ARABINOSE-BINDING PROTEIN-RELATED"/>
    <property type="match status" value="1"/>
</dbReference>
<dbReference type="OrthoDB" id="383937at2"/>
<accession>A0A239IIM0</accession>
<dbReference type="SUPFAM" id="SSF63829">
    <property type="entry name" value="Calcium-dependent phosphotriesterase"/>
    <property type="match status" value="1"/>
</dbReference>
<feature type="signal peptide" evidence="1">
    <location>
        <begin position="1"/>
        <end position="19"/>
    </location>
</feature>
<dbReference type="RefSeq" id="WP_089284629.1">
    <property type="nucleotide sequence ID" value="NZ_FZOJ01000028.1"/>
</dbReference>
<dbReference type="Proteomes" id="UP000198304">
    <property type="component" value="Unassembled WGS sequence"/>
</dbReference>
<gene>
    <name evidence="2" type="ORF">SAMN05446037_102838</name>
</gene>
<dbReference type="PANTHER" id="PTHR43649:SF17">
    <property type="entry name" value="ABC TRANSPORTER SOLUTE BINDING PROTEIN-SUGAR TRANSPORT"/>
    <property type="match status" value="1"/>
</dbReference>
<dbReference type="SUPFAM" id="SSF53850">
    <property type="entry name" value="Periplasmic binding protein-like II"/>
    <property type="match status" value="1"/>
</dbReference>
<keyword evidence="1" id="KW-0732">Signal</keyword>